<reference evidence="1" key="2">
    <citation type="journal article" date="2020" name="Nat. Commun.">
        <title>Large-scale genome sequencing of mycorrhizal fungi provides insights into the early evolution of symbiotic traits.</title>
        <authorList>
            <person name="Miyauchi S."/>
            <person name="Kiss E."/>
            <person name="Kuo A."/>
            <person name="Drula E."/>
            <person name="Kohler A."/>
            <person name="Sanchez-Garcia M."/>
            <person name="Morin E."/>
            <person name="Andreopoulos B."/>
            <person name="Barry K.W."/>
            <person name="Bonito G."/>
            <person name="Buee M."/>
            <person name="Carver A."/>
            <person name="Chen C."/>
            <person name="Cichocki N."/>
            <person name="Clum A."/>
            <person name="Culley D."/>
            <person name="Crous P.W."/>
            <person name="Fauchery L."/>
            <person name="Girlanda M."/>
            <person name="Hayes R.D."/>
            <person name="Keri Z."/>
            <person name="LaButti K."/>
            <person name="Lipzen A."/>
            <person name="Lombard V."/>
            <person name="Magnuson J."/>
            <person name="Maillard F."/>
            <person name="Murat C."/>
            <person name="Nolan M."/>
            <person name="Ohm R.A."/>
            <person name="Pangilinan J."/>
            <person name="Pereira M.F."/>
            <person name="Perotto S."/>
            <person name="Peter M."/>
            <person name="Pfister S."/>
            <person name="Riley R."/>
            <person name="Sitrit Y."/>
            <person name="Stielow J.B."/>
            <person name="Szollosi G."/>
            <person name="Zifcakova L."/>
            <person name="Stursova M."/>
            <person name="Spatafora J.W."/>
            <person name="Tedersoo L."/>
            <person name="Vaario L.M."/>
            <person name="Yamada A."/>
            <person name="Yan M."/>
            <person name="Wang P."/>
            <person name="Xu J."/>
            <person name="Bruns T."/>
            <person name="Baldrian P."/>
            <person name="Vilgalys R."/>
            <person name="Dunand C."/>
            <person name="Henrissat B."/>
            <person name="Grigoriev I.V."/>
            <person name="Hibbett D."/>
            <person name="Nagy L.G."/>
            <person name="Martin F.M."/>
        </authorList>
    </citation>
    <scope>NUCLEOTIDE SEQUENCE</scope>
    <source>
        <strain evidence="1">BED1</strain>
    </source>
</reference>
<proteinExistence type="predicted"/>
<evidence type="ECO:0000313" key="1">
    <source>
        <dbReference type="EMBL" id="KAF8447174.1"/>
    </source>
</evidence>
<evidence type="ECO:0000313" key="2">
    <source>
        <dbReference type="Proteomes" id="UP001194468"/>
    </source>
</evidence>
<reference evidence="1" key="1">
    <citation type="submission" date="2019-10" db="EMBL/GenBank/DDBJ databases">
        <authorList>
            <consortium name="DOE Joint Genome Institute"/>
            <person name="Kuo A."/>
            <person name="Miyauchi S."/>
            <person name="Kiss E."/>
            <person name="Drula E."/>
            <person name="Kohler A."/>
            <person name="Sanchez-Garcia M."/>
            <person name="Andreopoulos B."/>
            <person name="Barry K.W."/>
            <person name="Bonito G."/>
            <person name="Buee M."/>
            <person name="Carver A."/>
            <person name="Chen C."/>
            <person name="Cichocki N."/>
            <person name="Clum A."/>
            <person name="Culley D."/>
            <person name="Crous P.W."/>
            <person name="Fauchery L."/>
            <person name="Girlanda M."/>
            <person name="Hayes R."/>
            <person name="Keri Z."/>
            <person name="LaButti K."/>
            <person name="Lipzen A."/>
            <person name="Lombard V."/>
            <person name="Magnuson J."/>
            <person name="Maillard F."/>
            <person name="Morin E."/>
            <person name="Murat C."/>
            <person name="Nolan M."/>
            <person name="Ohm R."/>
            <person name="Pangilinan J."/>
            <person name="Pereira M."/>
            <person name="Perotto S."/>
            <person name="Peter M."/>
            <person name="Riley R."/>
            <person name="Sitrit Y."/>
            <person name="Stielow B."/>
            <person name="Szollosi G."/>
            <person name="Zifcakova L."/>
            <person name="Stursova M."/>
            <person name="Spatafora J.W."/>
            <person name="Tedersoo L."/>
            <person name="Vaario L.-M."/>
            <person name="Yamada A."/>
            <person name="Yan M."/>
            <person name="Wang P."/>
            <person name="Xu J."/>
            <person name="Bruns T."/>
            <person name="Baldrian P."/>
            <person name="Vilgalys R."/>
            <person name="Henrissat B."/>
            <person name="Grigoriev I.V."/>
            <person name="Hibbett D."/>
            <person name="Nagy L.G."/>
            <person name="Martin F.M."/>
        </authorList>
    </citation>
    <scope>NUCLEOTIDE SEQUENCE</scope>
    <source>
        <strain evidence="1">BED1</strain>
    </source>
</reference>
<name>A0AAD4C2F8_BOLED</name>
<comment type="caution">
    <text evidence="1">The sequence shown here is derived from an EMBL/GenBank/DDBJ whole genome shotgun (WGS) entry which is preliminary data.</text>
</comment>
<keyword evidence="2" id="KW-1185">Reference proteome</keyword>
<feature type="non-terminal residue" evidence="1">
    <location>
        <position position="1"/>
    </location>
</feature>
<feature type="non-terminal residue" evidence="1">
    <location>
        <position position="55"/>
    </location>
</feature>
<sequence length="55" mass="6495">GRAVNVSREKRSARWSRYLYAGRGHRGMHLCHIFVFPSTRKHGSDDREDTASRWH</sequence>
<accession>A0AAD4C2F8</accession>
<dbReference type="Proteomes" id="UP001194468">
    <property type="component" value="Unassembled WGS sequence"/>
</dbReference>
<gene>
    <name evidence="1" type="ORF">L210DRAFT_3525134</name>
</gene>
<protein>
    <submittedName>
        <fullName evidence="1">Uncharacterized protein</fullName>
    </submittedName>
</protein>
<dbReference type="EMBL" id="WHUW01000004">
    <property type="protein sequence ID" value="KAF8447174.1"/>
    <property type="molecule type" value="Genomic_DNA"/>
</dbReference>
<dbReference type="AlphaFoldDB" id="A0AAD4C2F8"/>
<organism evidence="1 2">
    <name type="scientific">Boletus edulis BED1</name>
    <dbReference type="NCBI Taxonomy" id="1328754"/>
    <lineage>
        <taxon>Eukaryota</taxon>
        <taxon>Fungi</taxon>
        <taxon>Dikarya</taxon>
        <taxon>Basidiomycota</taxon>
        <taxon>Agaricomycotina</taxon>
        <taxon>Agaricomycetes</taxon>
        <taxon>Agaricomycetidae</taxon>
        <taxon>Boletales</taxon>
        <taxon>Boletineae</taxon>
        <taxon>Boletaceae</taxon>
        <taxon>Boletoideae</taxon>
        <taxon>Boletus</taxon>
    </lineage>
</organism>